<dbReference type="InterPro" id="IPR011006">
    <property type="entry name" value="CheY-like_superfamily"/>
</dbReference>
<dbReference type="SUPFAM" id="SSF46689">
    <property type="entry name" value="Homeodomain-like"/>
    <property type="match status" value="1"/>
</dbReference>
<dbReference type="GO" id="GO:0009736">
    <property type="term" value="P:cytokinin-activated signaling pathway"/>
    <property type="evidence" value="ECO:0007669"/>
    <property type="project" value="InterPro"/>
</dbReference>
<dbReference type="Pfam" id="PF00072">
    <property type="entry name" value="Response_reg"/>
    <property type="match status" value="1"/>
</dbReference>
<evidence type="ECO:0000313" key="10">
    <source>
        <dbReference type="Proteomes" id="UP000504610"/>
    </source>
</evidence>
<feature type="compositionally biased region" description="Polar residues" evidence="7">
    <location>
        <begin position="236"/>
        <end position="248"/>
    </location>
</feature>
<feature type="modified residue" description="4-aspartylphosphate" evidence="6">
    <location>
        <position position="111"/>
    </location>
</feature>
<feature type="region of interest" description="Disordered" evidence="7">
    <location>
        <begin position="220"/>
        <end position="262"/>
    </location>
</feature>
<reference evidence="10" key="1">
    <citation type="journal article" date="2019" name="Database">
        <title>The radish genome database (RadishGD): an integrated information resource for radish genomics.</title>
        <authorList>
            <person name="Yu H.J."/>
            <person name="Baek S."/>
            <person name="Lee Y.J."/>
            <person name="Cho A."/>
            <person name="Mun J.H."/>
        </authorList>
    </citation>
    <scope>NUCLEOTIDE SEQUENCE [LARGE SCALE GENOMIC DNA]</scope>
    <source>
        <strain evidence="10">cv. WK10039</strain>
    </source>
</reference>
<keyword evidence="2" id="KW-0902">Two-component regulatory system</keyword>
<dbReference type="AlphaFoldDB" id="A0A6J0LIM2"/>
<dbReference type="InterPro" id="IPR006447">
    <property type="entry name" value="Myb_dom_plants"/>
</dbReference>
<dbReference type="GO" id="GO:0000160">
    <property type="term" value="P:phosphorelay signal transduction system"/>
    <property type="evidence" value="ECO:0007669"/>
    <property type="project" value="UniProtKB-KW"/>
</dbReference>
<evidence type="ECO:0000256" key="4">
    <source>
        <dbReference type="ARBA" id="ARBA00023163"/>
    </source>
</evidence>
<dbReference type="NCBIfam" id="TIGR01557">
    <property type="entry name" value="myb_SHAQKYF"/>
    <property type="match status" value="1"/>
</dbReference>
<evidence type="ECO:0000259" key="9">
    <source>
        <dbReference type="PROSITE" id="PS50110"/>
    </source>
</evidence>
<keyword evidence="8" id="KW-0812">Transmembrane</keyword>
<organism evidence="10 11">
    <name type="scientific">Raphanus sativus</name>
    <name type="common">Radish</name>
    <name type="synonym">Raphanus raphanistrum var. sativus</name>
    <dbReference type="NCBI Taxonomy" id="3726"/>
    <lineage>
        <taxon>Eukaryota</taxon>
        <taxon>Viridiplantae</taxon>
        <taxon>Streptophyta</taxon>
        <taxon>Embryophyta</taxon>
        <taxon>Tracheophyta</taxon>
        <taxon>Spermatophyta</taxon>
        <taxon>Magnoliopsida</taxon>
        <taxon>eudicotyledons</taxon>
        <taxon>Gunneridae</taxon>
        <taxon>Pentapetalae</taxon>
        <taxon>rosids</taxon>
        <taxon>malvids</taxon>
        <taxon>Brassicales</taxon>
        <taxon>Brassicaceae</taxon>
        <taxon>Brassiceae</taxon>
        <taxon>Raphanus</taxon>
    </lineage>
</organism>
<dbReference type="InterPro" id="IPR045279">
    <property type="entry name" value="ARR-like"/>
</dbReference>
<dbReference type="KEGG" id="rsz:108830771"/>
<dbReference type="Proteomes" id="UP000504610">
    <property type="component" value="Chromosome 8"/>
</dbReference>
<dbReference type="SUPFAM" id="SSF52172">
    <property type="entry name" value="CheY-like"/>
    <property type="match status" value="1"/>
</dbReference>
<dbReference type="GO" id="GO:0003677">
    <property type="term" value="F:DNA binding"/>
    <property type="evidence" value="ECO:0007669"/>
    <property type="project" value="InterPro"/>
</dbReference>
<dbReference type="PANTHER" id="PTHR43874:SF98">
    <property type="entry name" value="TWO-COMPONENT RESPONSE REGULATOR ARR19-RELATED"/>
    <property type="match status" value="1"/>
</dbReference>
<gene>
    <name evidence="11" type="primary">LOC108830771</name>
</gene>
<evidence type="ECO:0000256" key="8">
    <source>
        <dbReference type="SAM" id="Phobius"/>
    </source>
</evidence>
<evidence type="ECO:0000256" key="2">
    <source>
        <dbReference type="ARBA" id="ARBA00023012"/>
    </source>
</evidence>
<dbReference type="GeneID" id="108830771"/>
<keyword evidence="6" id="KW-0597">Phosphoprotein</keyword>
<proteinExistence type="predicted"/>
<evidence type="ECO:0000256" key="7">
    <source>
        <dbReference type="SAM" id="MobiDB-lite"/>
    </source>
</evidence>
<keyword evidence="4" id="KW-0804">Transcription</keyword>
<evidence type="ECO:0000256" key="1">
    <source>
        <dbReference type="ARBA" id="ARBA00004123"/>
    </source>
</evidence>
<evidence type="ECO:0000313" key="11">
    <source>
        <dbReference type="RefSeq" id="XP_018459857.2"/>
    </source>
</evidence>
<feature type="domain" description="Response regulatory" evidence="9">
    <location>
        <begin position="60"/>
        <end position="175"/>
    </location>
</feature>
<dbReference type="Gene3D" id="1.10.10.60">
    <property type="entry name" value="Homeodomain-like"/>
    <property type="match status" value="1"/>
</dbReference>
<reference evidence="11" key="2">
    <citation type="submission" date="2025-08" db="UniProtKB">
        <authorList>
            <consortium name="RefSeq"/>
        </authorList>
    </citation>
    <scope>IDENTIFICATION</scope>
    <source>
        <tissue evidence="11">Leaf</tissue>
    </source>
</reference>
<keyword evidence="5" id="KW-0539">Nucleus</keyword>
<feature type="transmembrane region" description="Helical" evidence="8">
    <location>
        <begin position="12"/>
        <end position="31"/>
    </location>
</feature>
<keyword evidence="8" id="KW-1133">Transmembrane helix</keyword>
<dbReference type="RefSeq" id="XP_018459857.2">
    <property type="nucleotide sequence ID" value="XM_018604355.2"/>
</dbReference>
<dbReference type="PROSITE" id="PS50110">
    <property type="entry name" value="RESPONSE_REGULATORY"/>
    <property type="match status" value="1"/>
</dbReference>
<keyword evidence="8" id="KW-0472">Membrane</keyword>
<dbReference type="Gene3D" id="3.40.50.2300">
    <property type="match status" value="1"/>
</dbReference>
<name>A0A6J0LIM2_RAPSA</name>
<accession>A0A6J0LIM2</accession>
<protein>
    <submittedName>
        <fullName evidence="11">Two-component response regulator ARR19</fullName>
    </submittedName>
</protein>
<comment type="subcellular location">
    <subcellularLocation>
        <location evidence="1">Nucleus</location>
    </subcellularLocation>
</comment>
<keyword evidence="10" id="KW-1185">Reference proteome</keyword>
<sequence>MMIKSTFYNIKRFLLLCNKIHTAYILSLAFFQTSSKVTFLMSIGNITDDGDKTLFQPSTNVLVVDASLSTLLNMKEIMERCSYQVTAYADAEEAIAFLTNSKHEINIVIWDYHMPGINGLQALTIIGSKMDLPVVIMSDDDKTESVMDAIVHGACHYVMKPVRKEIIATMWQHIVRKRMISKHGLVPPVVAHDDFSKQEKDDSVTVDQDDSEQNIDKIEEKATKKRRRTCIEEKQPMQSDLVKSNGSDQESDDSRSISNYNCEQSINKEETRYFKKPRMLWTSYLQEKFLEAINIVGGPKKASPKVLLKCLEDMNIKGLTRNNVSSHLQKYRLSLEQNQIPQQLPETDWSSLCRPLPSVGMNNGFIAPSSLMNGPAVYPVQENQYQNGYLAMNNNHFVTNNIPGLPYFNNEHHLQQQHQQRQYQLPNQVNYMMRRNEPQQAYNGIGLTDLESSIYTNLPNDPNEFLFDDYNFIN</sequence>
<dbReference type="SMART" id="SM00448">
    <property type="entry name" value="REC"/>
    <property type="match status" value="1"/>
</dbReference>
<dbReference type="OrthoDB" id="1080777at2759"/>
<dbReference type="CDD" id="cd17584">
    <property type="entry name" value="REC_typeB_ARR-like"/>
    <property type="match status" value="1"/>
</dbReference>
<dbReference type="PANTHER" id="PTHR43874">
    <property type="entry name" value="TWO-COMPONENT RESPONSE REGULATOR"/>
    <property type="match status" value="1"/>
</dbReference>
<keyword evidence="3" id="KW-0805">Transcription regulation</keyword>
<dbReference type="InterPro" id="IPR009057">
    <property type="entry name" value="Homeodomain-like_sf"/>
</dbReference>
<evidence type="ECO:0000256" key="5">
    <source>
        <dbReference type="ARBA" id="ARBA00023242"/>
    </source>
</evidence>
<evidence type="ECO:0000256" key="3">
    <source>
        <dbReference type="ARBA" id="ARBA00023015"/>
    </source>
</evidence>
<dbReference type="InterPro" id="IPR001789">
    <property type="entry name" value="Sig_transdc_resp-reg_receiver"/>
</dbReference>
<dbReference type="FunFam" id="1.10.10.60:FF:000007">
    <property type="entry name" value="Two-component response regulator"/>
    <property type="match status" value="1"/>
</dbReference>
<evidence type="ECO:0000256" key="6">
    <source>
        <dbReference type="PROSITE-ProRule" id="PRU00169"/>
    </source>
</evidence>
<dbReference type="GO" id="GO:0005634">
    <property type="term" value="C:nucleus"/>
    <property type="evidence" value="ECO:0007669"/>
    <property type="project" value="UniProtKB-SubCell"/>
</dbReference>